<name>A0ABU4IDK0_9VIBR</name>
<feature type="compositionally biased region" description="Basic and acidic residues" evidence="1">
    <location>
        <begin position="40"/>
        <end position="57"/>
    </location>
</feature>
<protein>
    <submittedName>
        <fullName evidence="2">Uncharacterized protein</fullName>
    </submittedName>
</protein>
<dbReference type="EMBL" id="JAWRCN010000001">
    <property type="protein sequence ID" value="MDW6016551.1"/>
    <property type="molecule type" value="Genomic_DNA"/>
</dbReference>
<evidence type="ECO:0000313" key="2">
    <source>
        <dbReference type="EMBL" id="MDW6016551.1"/>
    </source>
</evidence>
<evidence type="ECO:0000313" key="3">
    <source>
        <dbReference type="Proteomes" id="UP001272325"/>
    </source>
</evidence>
<comment type="caution">
    <text evidence="2">The sequence shown here is derived from an EMBL/GenBank/DDBJ whole genome shotgun (WGS) entry which is preliminary data.</text>
</comment>
<accession>A0ABU4IDK0</accession>
<sequence length="82" mass="9188">MKILSDDALSQVTGGASAFGGWSSWMVENRNEFTSAQAKRNYEKYRERRDRSGDRAAKARSRSRSDMNSPGDQRSGDRIGGR</sequence>
<evidence type="ECO:0000256" key="1">
    <source>
        <dbReference type="SAM" id="MobiDB-lite"/>
    </source>
</evidence>
<organism evidence="2 3">
    <name type="scientific">Vibrio plantisponsor</name>
    <dbReference type="NCBI Taxonomy" id="664643"/>
    <lineage>
        <taxon>Bacteria</taxon>
        <taxon>Pseudomonadati</taxon>
        <taxon>Pseudomonadota</taxon>
        <taxon>Gammaproteobacteria</taxon>
        <taxon>Vibrionales</taxon>
        <taxon>Vibrionaceae</taxon>
        <taxon>Vibrio</taxon>
    </lineage>
</organism>
<keyword evidence="3" id="KW-1185">Reference proteome</keyword>
<reference evidence="2 3" key="1">
    <citation type="submission" date="2023-11" db="EMBL/GenBank/DDBJ databases">
        <title>Plant-associative lifestyle of Vibrio porteresiae and its evolutionary dynamics.</title>
        <authorList>
            <person name="Rameshkumar N."/>
            <person name="Kirti K."/>
        </authorList>
    </citation>
    <scope>NUCLEOTIDE SEQUENCE [LARGE SCALE GENOMIC DNA]</scope>
    <source>
        <strain evidence="2 3">MSSRF60</strain>
    </source>
</reference>
<dbReference type="RefSeq" id="WP_171137567.1">
    <property type="nucleotide sequence ID" value="NZ_AP024893.1"/>
</dbReference>
<proteinExistence type="predicted"/>
<gene>
    <name evidence="2" type="ORF">SBW85_02050</name>
</gene>
<dbReference type="Proteomes" id="UP001272325">
    <property type="component" value="Unassembled WGS sequence"/>
</dbReference>
<feature type="region of interest" description="Disordered" evidence="1">
    <location>
        <begin position="36"/>
        <end position="82"/>
    </location>
</feature>